<dbReference type="SMART" id="SM00312">
    <property type="entry name" value="PX"/>
    <property type="match status" value="1"/>
</dbReference>
<dbReference type="SMART" id="SM00313">
    <property type="entry name" value="PXA"/>
    <property type="match status" value="1"/>
</dbReference>
<evidence type="ECO:0000259" key="7">
    <source>
        <dbReference type="PROSITE" id="PS51207"/>
    </source>
</evidence>
<feature type="compositionally biased region" description="Polar residues" evidence="3">
    <location>
        <begin position="708"/>
        <end position="720"/>
    </location>
</feature>
<keyword evidence="4" id="KW-1133">Transmembrane helix</keyword>
<accession>A0A6A6PAA4</accession>
<dbReference type="InterPro" id="IPR013937">
    <property type="entry name" value="Sorting_nexin_C"/>
</dbReference>
<dbReference type="InterPro" id="IPR044926">
    <property type="entry name" value="RGS_subdomain_2"/>
</dbReference>
<dbReference type="Gene3D" id="3.30.1520.10">
    <property type="entry name" value="Phox-like domain"/>
    <property type="match status" value="1"/>
</dbReference>
<dbReference type="SUPFAM" id="SSF64268">
    <property type="entry name" value="PX domain"/>
    <property type="match status" value="1"/>
</dbReference>
<dbReference type="EMBL" id="MU001672">
    <property type="protein sequence ID" value="KAF2460836.1"/>
    <property type="molecule type" value="Genomic_DNA"/>
</dbReference>
<comment type="similarity">
    <text evidence="1">Belongs to the sorting nexin family.</text>
</comment>
<evidence type="ECO:0000256" key="2">
    <source>
        <dbReference type="SAM" id="Coils"/>
    </source>
</evidence>
<feature type="transmembrane region" description="Helical" evidence="4">
    <location>
        <begin position="262"/>
        <end position="281"/>
    </location>
</feature>
<keyword evidence="9" id="KW-1185">Reference proteome</keyword>
<dbReference type="PROSITE" id="PS51207">
    <property type="entry name" value="PXA"/>
    <property type="match status" value="1"/>
</dbReference>
<evidence type="ECO:0000256" key="4">
    <source>
        <dbReference type="SAM" id="Phobius"/>
    </source>
</evidence>
<dbReference type="InterPro" id="IPR016137">
    <property type="entry name" value="RGS"/>
</dbReference>
<organism evidence="8 9">
    <name type="scientific">Lineolata rhizophorae</name>
    <dbReference type="NCBI Taxonomy" id="578093"/>
    <lineage>
        <taxon>Eukaryota</taxon>
        <taxon>Fungi</taxon>
        <taxon>Dikarya</taxon>
        <taxon>Ascomycota</taxon>
        <taxon>Pezizomycotina</taxon>
        <taxon>Dothideomycetes</taxon>
        <taxon>Dothideomycetes incertae sedis</taxon>
        <taxon>Lineolatales</taxon>
        <taxon>Lineolataceae</taxon>
        <taxon>Lineolata</taxon>
    </lineage>
</organism>
<dbReference type="Pfam" id="PF00787">
    <property type="entry name" value="PX"/>
    <property type="match status" value="1"/>
</dbReference>
<dbReference type="CDD" id="cd06876">
    <property type="entry name" value="PX_MDM1p"/>
    <property type="match status" value="1"/>
</dbReference>
<evidence type="ECO:0000256" key="3">
    <source>
        <dbReference type="SAM" id="MobiDB-lite"/>
    </source>
</evidence>
<feature type="compositionally biased region" description="Polar residues" evidence="3">
    <location>
        <begin position="412"/>
        <end position="421"/>
    </location>
</feature>
<dbReference type="PROSITE" id="PS50195">
    <property type="entry name" value="PX"/>
    <property type="match status" value="1"/>
</dbReference>
<dbReference type="PANTHER" id="PTHR22775:SF3">
    <property type="entry name" value="SORTING NEXIN-13"/>
    <property type="match status" value="1"/>
</dbReference>
<dbReference type="InterPro" id="IPR036305">
    <property type="entry name" value="RGS_sf"/>
</dbReference>
<feature type="region of interest" description="Disordered" evidence="3">
    <location>
        <begin position="401"/>
        <end position="421"/>
    </location>
</feature>
<dbReference type="Gene3D" id="1.10.167.10">
    <property type="entry name" value="Regulator of G-protein Signalling 4, domain 2"/>
    <property type="match status" value="1"/>
</dbReference>
<dbReference type="InterPro" id="IPR001683">
    <property type="entry name" value="PX_dom"/>
</dbReference>
<feature type="transmembrane region" description="Helical" evidence="4">
    <location>
        <begin position="34"/>
        <end position="53"/>
    </location>
</feature>
<dbReference type="Pfam" id="PF08628">
    <property type="entry name" value="Nexin_C"/>
    <property type="match status" value="1"/>
</dbReference>
<dbReference type="Proteomes" id="UP000799766">
    <property type="component" value="Unassembled WGS sequence"/>
</dbReference>
<evidence type="ECO:0000259" key="5">
    <source>
        <dbReference type="PROSITE" id="PS50132"/>
    </source>
</evidence>
<evidence type="ECO:0000313" key="9">
    <source>
        <dbReference type="Proteomes" id="UP000799766"/>
    </source>
</evidence>
<protein>
    <submittedName>
        <fullName evidence="8">PXA domain-containing protein</fullName>
    </submittedName>
</protein>
<gene>
    <name evidence="8" type="ORF">BDY21DRAFT_279049</name>
</gene>
<feature type="domain" description="PX" evidence="6">
    <location>
        <begin position="871"/>
        <end position="989"/>
    </location>
</feature>
<keyword evidence="4" id="KW-0472">Membrane</keyword>
<sequence>MDRLRRRDVILASIAAFVAWGFVTHWVPPLRFLPYAYVAGVASALGLYLWLVLSTAKCNARPGAGGVGGNSAFRGPRNVAFLSPALWRAEKRALKRRAEYKPVSIYPQSKKISRSIDEILGLIARDFVRSWYGNISPRPMFPNEVDRTVRAALVNIRERLLQVDLVGMVVSRVVPIITSHLKDFYEAEKLVRGRRLTLNVTESEELDLAIAGKFRDGKIHPAASLTYSNTKHIQQQYLRGVVMRLLPKVLPANMTTSTAAAILVKEIVACAVLFPLFQLLADPDTWNQLIENYGRTVLQDRTTVRKLRAALDEHAPASPKATRSQFPKLSPNDNERMFERFIRAIKRCNSLADARRFRSEVASELRKESAVEGQDQVYLRRLEAGKRVLDQRVAYLGAGGSTKKSRLPVQPLPNSATPQTSSRLENASLKDVLYDASGLSYFMECMDRQGLMRLVQFWIVVDGFRNPLELDTDDPRETLGQYQKWSDSDRIDLAQINEAYLSKPELKIPSASRQAVKDFLKAGSNATPLQYATARSAVLKAQTAIYETMQHPHFDNFRKSDLYFKWLASDDRTKASSLSPKTTDDIPDMASIIKEPERPTAKHGVTSANLRFLQPDLRRTAASSSDLKGSGGKLVDPGLPARRSLDDGRAPLFDDDYDSDPLARSTASLESEPPAGNDVQVVDAMQAALNDIMENEEHDKDSLFSDLSLHSPQDNDSTRGSLDLPRAASPAPRKDAEKPSLASLGLVSTPKRHGAVFSDDLFGDEQEKFIEDEREDSEVDEKPIEDEIHEAAPGDLGLAEAIDALSLDIERLVTQESIVDSLTRKAELTNNAAELRILKKSKASLQREIHRKELQRQQYIVQESENSLYGRASVTIQSIMLGTEDDGKEYALYVIEVKRQAGELMPAAAWVITRRYSEFHDLNKRLRARYPQVRNLEFPRRQMVLKLQKDFLQKRRMMLEKYLRDLLQIPAICRSRELRAFLSSSAIAPVNGTSAGNAQADSRDFVSRIYNSVTDGMDEFLGNIPVLDQLSLAGQNLISAATSQLNAQSGGGSANSTPTSSTAPRIPSNLVASAVATGSQADPDAEAQAELAAFEASSAASSQQLEPFVKPICDLFLEAFELNRDSNWLRGRAVVVVLHQLLGGTIERKVRESTRAQLQEDTVVKYLDVLKEAMWPGGKPKAAPGVAGGTIRTAAEKAKSRREAGVVLATLVPELAGSVVGRGNAGAASRRFLATMNNQRLNTHLVFTLLDEFVGILFGEAVPR</sequence>
<evidence type="ECO:0000313" key="8">
    <source>
        <dbReference type="EMBL" id="KAF2460836.1"/>
    </source>
</evidence>
<keyword evidence="4" id="KW-0812">Transmembrane</keyword>
<evidence type="ECO:0000259" key="6">
    <source>
        <dbReference type="PROSITE" id="PS50195"/>
    </source>
</evidence>
<dbReference type="Pfam" id="PF02194">
    <property type="entry name" value="PXA"/>
    <property type="match status" value="1"/>
</dbReference>
<dbReference type="PROSITE" id="PS50132">
    <property type="entry name" value="RGS"/>
    <property type="match status" value="1"/>
</dbReference>
<feature type="region of interest" description="Disordered" evidence="3">
    <location>
        <begin position="621"/>
        <end position="678"/>
    </location>
</feature>
<dbReference type="AlphaFoldDB" id="A0A6A6PAA4"/>
<reference evidence="8" key="1">
    <citation type="journal article" date="2020" name="Stud. Mycol.">
        <title>101 Dothideomycetes genomes: a test case for predicting lifestyles and emergence of pathogens.</title>
        <authorList>
            <person name="Haridas S."/>
            <person name="Albert R."/>
            <person name="Binder M."/>
            <person name="Bloem J."/>
            <person name="Labutti K."/>
            <person name="Salamov A."/>
            <person name="Andreopoulos B."/>
            <person name="Baker S."/>
            <person name="Barry K."/>
            <person name="Bills G."/>
            <person name="Bluhm B."/>
            <person name="Cannon C."/>
            <person name="Castanera R."/>
            <person name="Culley D."/>
            <person name="Daum C."/>
            <person name="Ezra D."/>
            <person name="Gonzalez J."/>
            <person name="Henrissat B."/>
            <person name="Kuo A."/>
            <person name="Liang C."/>
            <person name="Lipzen A."/>
            <person name="Lutzoni F."/>
            <person name="Magnuson J."/>
            <person name="Mondo S."/>
            <person name="Nolan M."/>
            <person name="Ohm R."/>
            <person name="Pangilinan J."/>
            <person name="Park H.-J."/>
            <person name="Ramirez L."/>
            <person name="Alfaro M."/>
            <person name="Sun H."/>
            <person name="Tritt A."/>
            <person name="Yoshinaga Y."/>
            <person name="Zwiers L.-H."/>
            <person name="Turgeon B."/>
            <person name="Goodwin S."/>
            <person name="Spatafora J."/>
            <person name="Crous P."/>
            <person name="Grigoriev I."/>
        </authorList>
    </citation>
    <scope>NUCLEOTIDE SEQUENCE</scope>
    <source>
        <strain evidence="8">ATCC 16933</strain>
    </source>
</reference>
<dbReference type="OrthoDB" id="120967at2759"/>
<dbReference type="SMART" id="SM00315">
    <property type="entry name" value="RGS"/>
    <property type="match status" value="1"/>
</dbReference>
<dbReference type="InterPro" id="IPR036871">
    <property type="entry name" value="PX_dom_sf"/>
</dbReference>
<evidence type="ECO:0000256" key="1">
    <source>
        <dbReference type="ARBA" id="ARBA00010883"/>
    </source>
</evidence>
<name>A0A6A6PAA4_9PEZI</name>
<dbReference type="SUPFAM" id="SSF48097">
    <property type="entry name" value="Regulator of G-protein signaling, RGS"/>
    <property type="match status" value="1"/>
</dbReference>
<dbReference type="GO" id="GO:0035091">
    <property type="term" value="F:phosphatidylinositol binding"/>
    <property type="evidence" value="ECO:0007669"/>
    <property type="project" value="InterPro"/>
</dbReference>
<keyword evidence="2" id="KW-0175">Coiled coil</keyword>
<dbReference type="InterPro" id="IPR003114">
    <property type="entry name" value="Phox_assoc"/>
</dbReference>
<feature type="domain" description="RGS" evidence="5">
    <location>
        <begin position="428"/>
        <end position="567"/>
    </location>
</feature>
<feature type="region of interest" description="Disordered" evidence="3">
    <location>
        <begin position="698"/>
        <end position="745"/>
    </location>
</feature>
<proteinExistence type="inferred from homology"/>
<dbReference type="Pfam" id="PF00615">
    <property type="entry name" value="RGS"/>
    <property type="match status" value="1"/>
</dbReference>
<feature type="transmembrane region" description="Helical" evidence="4">
    <location>
        <begin position="9"/>
        <end position="28"/>
    </location>
</feature>
<feature type="domain" description="PXA" evidence="7">
    <location>
        <begin position="109"/>
        <end position="298"/>
    </location>
</feature>
<feature type="coiled-coil region" evidence="2">
    <location>
        <begin position="835"/>
        <end position="862"/>
    </location>
</feature>
<dbReference type="PANTHER" id="PTHR22775">
    <property type="entry name" value="SORTING NEXIN"/>
    <property type="match status" value="1"/>
</dbReference>